<feature type="non-terminal residue" evidence="1">
    <location>
        <position position="1"/>
    </location>
</feature>
<name>X0XSC6_9ZZZZ</name>
<comment type="caution">
    <text evidence="1">The sequence shown here is derived from an EMBL/GenBank/DDBJ whole genome shotgun (WGS) entry which is preliminary data.</text>
</comment>
<sequence length="42" mass="4572">LGSNMRITLDGFGTGALSRIDETKSVMLPSPKEMEKLIPQIP</sequence>
<accession>X0XSC6</accession>
<evidence type="ECO:0000313" key="1">
    <source>
        <dbReference type="EMBL" id="GAG27786.1"/>
    </source>
</evidence>
<reference evidence="1" key="1">
    <citation type="journal article" date="2014" name="Front. Microbiol.">
        <title>High frequency of phylogenetically diverse reductive dehalogenase-homologous genes in deep subseafloor sedimentary metagenomes.</title>
        <authorList>
            <person name="Kawai M."/>
            <person name="Futagami T."/>
            <person name="Toyoda A."/>
            <person name="Takaki Y."/>
            <person name="Nishi S."/>
            <person name="Hori S."/>
            <person name="Arai W."/>
            <person name="Tsubouchi T."/>
            <person name="Morono Y."/>
            <person name="Uchiyama I."/>
            <person name="Ito T."/>
            <person name="Fujiyama A."/>
            <person name="Inagaki F."/>
            <person name="Takami H."/>
        </authorList>
    </citation>
    <scope>NUCLEOTIDE SEQUENCE</scope>
    <source>
        <strain evidence="1">Expedition CK06-06</strain>
    </source>
</reference>
<dbReference type="EMBL" id="BARS01032409">
    <property type="protein sequence ID" value="GAG27786.1"/>
    <property type="molecule type" value="Genomic_DNA"/>
</dbReference>
<gene>
    <name evidence="1" type="ORF">S01H1_50304</name>
</gene>
<organism evidence="1">
    <name type="scientific">marine sediment metagenome</name>
    <dbReference type="NCBI Taxonomy" id="412755"/>
    <lineage>
        <taxon>unclassified sequences</taxon>
        <taxon>metagenomes</taxon>
        <taxon>ecological metagenomes</taxon>
    </lineage>
</organism>
<proteinExistence type="predicted"/>
<protein>
    <submittedName>
        <fullName evidence="1">Uncharacterized protein</fullName>
    </submittedName>
</protein>
<dbReference type="AlphaFoldDB" id="X0XSC6"/>